<evidence type="ECO:0000256" key="2">
    <source>
        <dbReference type="SAM" id="MobiDB-lite"/>
    </source>
</evidence>
<dbReference type="InParanoid" id="A0A2J6TRH8"/>
<evidence type="ECO:0000256" key="1">
    <source>
        <dbReference type="ARBA" id="ARBA00023242"/>
    </source>
</evidence>
<feature type="compositionally biased region" description="Basic and acidic residues" evidence="2">
    <location>
        <begin position="7"/>
        <end position="25"/>
    </location>
</feature>
<dbReference type="EMBL" id="KZ613746">
    <property type="protein sequence ID" value="PMD65568.1"/>
    <property type="molecule type" value="Genomic_DNA"/>
</dbReference>
<gene>
    <name evidence="4" type="ORF">K444DRAFT_182977</name>
</gene>
<dbReference type="AlphaFoldDB" id="A0A2J6TRH8"/>
<organism evidence="4 5">
    <name type="scientific">Hyaloscypha bicolor E</name>
    <dbReference type="NCBI Taxonomy" id="1095630"/>
    <lineage>
        <taxon>Eukaryota</taxon>
        <taxon>Fungi</taxon>
        <taxon>Dikarya</taxon>
        <taxon>Ascomycota</taxon>
        <taxon>Pezizomycotina</taxon>
        <taxon>Leotiomycetes</taxon>
        <taxon>Helotiales</taxon>
        <taxon>Hyaloscyphaceae</taxon>
        <taxon>Hyaloscypha</taxon>
        <taxon>Hyaloscypha bicolor</taxon>
    </lineage>
</organism>
<dbReference type="InterPro" id="IPR001138">
    <property type="entry name" value="Zn2Cys6_DnaBD"/>
</dbReference>
<dbReference type="OrthoDB" id="4222821at2759"/>
<keyword evidence="1" id="KW-0539">Nucleus</keyword>
<dbReference type="Proteomes" id="UP000235371">
    <property type="component" value="Unassembled WGS sequence"/>
</dbReference>
<dbReference type="Pfam" id="PF00172">
    <property type="entry name" value="Zn_clus"/>
    <property type="match status" value="1"/>
</dbReference>
<dbReference type="PROSITE" id="PS00463">
    <property type="entry name" value="ZN2_CY6_FUNGAL_1"/>
    <property type="match status" value="1"/>
</dbReference>
<reference evidence="4 5" key="1">
    <citation type="submission" date="2016-04" db="EMBL/GenBank/DDBJ databases">
        <title>A degradative enzymes factory behind the ericoid mycorrhizal symbiosis.</title>
        <authorList>
            <consortium name="DOE Joint Genome Institute"/>
            <person name="Martino E."/>
            <person name="Morin E."/>
            <person name="Grelet G."/>
            <person name="Kuo A."/>
            <person name="Kohler A."/>
            <person name="Daghino S."/>
            <person name="Barry K."/>
            <person name="Choi C."/>
            <person name="Cichocki N."/>
            <person name="Clum A."/>
            <person name="Copeland A."/>
            <person name="Hainaut M."/>
            <person name="Haridas S."/>
            <person name="Labutti K."/>
            <person name="Lindquist E."/>
            <person name="Lipzen A."/>
            <person name="Khouja H.-R."/>
            <person name="Murat C."/>
            <person name="Ohm R."/>
            <person name="Olson A."/>
            <person name="Spatafora J."/>
            <person name="Veneault-Fourrey C."/>
            <person name="Henrissat B."/>
            <person name="Grigoriev I."/>
            <person name="Martin F."/>
            <person name="Perotto S."/>
        </authorList>
    </citation>
    <scope>NUCLEOTIDE SEQUENCE [LARGE SCALE GENOMIC DNA]</scope>
    <source>
        <strain evidence="4 5">E</strain>
    </source>
</reference>
<accession>A0A2J6TRH8</accession>
<dbReference type="Gene3D" id="4.10.240.10">
    <property type="entry name" value="Zn(2)-C6 fungal-type DNA-binding domain"/>
    <property type="match status" value="1"/>
</dbReference>
<feature type="region of interest" description="Disordered" evidence="2">
    <location>
        <begin position="1"/>
        <end position="25"/>
    </location>
</feature>
<feature type="region of interest" description="Disordered" evidence="2">
    <location>
        <begin position="60"/>
        <end position="95"/>
    </location>
</feature>
<evidence type="ECO:0000259" key="3">
    <source>
        <dbReference type="PROSITE" id="PS50048"/>
    </source>
</evidence>
<evidence type="ECO:0000313" key="5">
    <source>
        <dbReference type="Proteomes" id="UP000235371"/>
    </source>
</evidence>
<keyword evidence="5" id="KW-1185">Reference proteome</keyword>
<sequence>MPPEGSENTRESVQRAPDDQLPRRSACDRCRSHKLRCLRDESTTDISKPCQRCSKAGVTCSTGISGRPGRPSKSAREKQMKISNADVSRNPGQSLSAVSCTQSQSIPSISSHSRDAAFGSSPSWLLDWDNILQPGLLSSETSASHRDHASSGISNPQDYNLIEPFNVGRATQESSHLGPDTLDFVNLLDMTHMNALGSPQHDVMDLEVPGRGSARQSDSEIDPDIRVDRSVPRGGESSAEIREIHLEKTDLKEEVLRSLAELHSGLLADLNLMRDVGKCPCKRTARVSLASSQRNADGRTEEYNFLVGRMLNKAEIFVSILQNFTPPLPGESSSGLSDSQPESDCSDEDQDIINAFTSWHNETMPNGSDMASFEIPTSSKPLVGTSIRCDVPMMLSILTCYVCLIRIYRTIFSSIYTALVVAKERKIKLPPLFPGLKLGGFAPHMNFQVQILVQIGTNFLNKIDDALGLPDEHGRAKKGGGILEQTGSAVILQAMMKEEAVEGLENGDPSKESPREIFRKLALVC</sequence>
<dbReference type="CDD" id="cd00067">
    <property type="entry name" value="GAL4"/>
    <property type="match status" value="1"/>
</dbReference>
<dbReference type="GeneID" id="36578916"/>
<dbReference type="GO" id="GO:0000981">
    <property type="term" value="F:DNA-binding transcription factor activity, RNA polymerase II-specific"/>
    <property type="evidence" value="ECO:0007669"/>
    <property type="project" value="InterPro"/>
</dbReference>
<feature type="domain" description="Zn(2)-C6 fungal-type" evidence="3">
    <location>
        <begin position="26"/>
        <end position="62"/>
    </location>
</feature>
<dbReference type="PROSITE" id="PS50048">
    <property type="entry name" value="ZN2_CY6_FUNGAL_2"/>
    <property type="match status" value="1"/>
</dbReference>
<evidence type="ECO:0000313" key="4">
    <source>
        <dbReference type="EMBL" id="PMD65568.1"/>
    </source>
</evidence>
<proteinExistence type="predicted"/>
<dbReference type="STRING" id="1095630.A0A2J6TRH8"/>
<dbReference type="RefSeq" id="XP_024742472.1">
    <property type="nucleotide sequence ID" value="XM_024870834.1"/>
</dbReference>
<protein>
    <recommendedName>
        <fullName evidence="3">Zn(2)-C6 fungal-type domain-containing protein</fullName>
    </recommendedName>
</protein>
<dbReference type="SUPFAM" id="SSF57701">
    <property type="entry name" value="Zn2/Cys6 DNA-binding domain"/>
    <property type="match status" value="1"/>
</dbReference>
<dbReference type="InterPro" id="IPR036864">
    <property type="entry name" value="Zn2-C6_fun-type_DNA-bd_sf"/>
</dbReference>
<name>A0A2J6TRH8_9HELO</name>
<feature type="compositionally biased region" description="Polar residues" evidence="2">
    <location>
        <begin position="81"/>
        <end position="95"/>
    </location>
</feature>
<dbReference type="GO" id="GO:0008270">
    <property type="term" value="F:zinc ion binding"/>
    <property type="evidence" value="ECO:0007669"/>
    <property type="project" value="InterPro"/>
</dbReference>